<accession>A0ABP1G3V6</accession>
<keyword evidence="3" id="KW-1185">Reference proteome</keyword>
<sequence>MTVDLHLYEPCAKGIKYLLAQSPDTEALVPGVSEAEWEDFGRRKGVKLYRAVAETPTELNKTRGIGIIEAPPDFVAGVIADDYESWDSTIKELKILKSERDTATGALVEIIWSRYCLQVPFLDDRDFLYREVTQRLPGDIHIIFGQSLTAEEEAACSDVPHQKGVIRGEMGASGWVAAPAETEGHSRVTYVALTDLHIKALKNLPKMLVDRYSTDVPLTVNDVRKVVMLKLKAQEKQAAKASVGQNGSKAGQ</sequence>
<dbReference type="Proteomes" id="UP001497392">
    <property type="component" value="Unassembled WGS sequence"/>
</dbReference>
<dbReference type="Gene3D" id="3.30.530.20">
    <property type="match status" value="1"/>
</dbReference>
<dbReference type="SUPFAM" id="SSF55961">
    <property type="entry name" value="Bet v1-like"/>
    <property type="match status" value="1"/>
</dbReference>
<dbReference type="PANTHER" id="PTHR19308:SF14">
    <property type="entry name" value="START DOMAIN-CONTAINING PROTEIN"/>
    <property type="match status" value="1"/>
</dbReference>
<dbReference type="PANTHER" id="PTHR19308">
    <property type="entry name" value="PHOSPHATIDYLCHOLINE TRANSFER PROTEIN"/>
    <property type="match status" value="1"/>
</dbReference>
<evidence type="ECO:0000313" key="2">
    <source>
        <dbReference type="EMBL" id="CAL5226964.1"/>
    </source>
</evidence>
<gene>
    <name evidence="2" type="primary">g9849</name>
    <name evidence="2" type="ORF">VP750_LOCUS8870</name>
</gene>
<dbReference type="Pfam" id="PF01852">
    <property type="entry name" value="START"/>
    <property type="match status" value="1"/>
</dbReference>
<proteinExistence type="predicted"/>
<organism evidence="2 3">
    <name type="scientific">Coccomyxa viridis</name>
    <dbReference type="NCBI Taxonomy" id="1274662"/>
    <lineage>
        <taxon>Eukaryota</taxon>
        <taxon>Viridiplantae</taxon>
        <taxon>Chlorophyta</taxon>
        <taxon>core chlorophytes</taxon>
        <taxon>Trebouxiophyceae</taxon>
        <taxon>Trebouxiophyceae incertae sedis</taxon>
        <taxon>Coccomyxaceae</taxon>
        <taxon>Coccomyxa</taxon>
    </lineage>
</organism>
<name>A0ABP1G3V6_9CHLO</name>
<feature type="domain" description="START" evidence="1">
    <location>
        <begin position="33"/>
        <end position="210"/>
    </location>
</feature>
<dbReference type="PROSITE" id="PS50848">
    <property type="entry name" value="START"/>
    <property type="match status" value="1"/>
</dbReference>
<dbReference type="CDD" id="cd00177">
    <property type="entry name" value="START"/>
    <property type="match status" value="1"/>
</dbReference>
<evidence type="ECO:0000313" key="3">
    <source>
        <dbReference type="Proteomes" id="UP001497392"/>
    </source>
</evidence>
<dbReference type="EMBL" id="CAXHTA020000016">
    <property type="protein sequence ID" value="CAL5226964.1"/>
    <property type="molecule type" value="Genomic_DNA"/>
</dbReference>
<dbReference type="InterPro" id="IPR002913">
    <property type="entry name" value="START_lipid-bd_dom"/>
</dbReference>
<protein>
    <submittedName>
        <fullName evidence="2">G9849 protein</fullName>
    </submittedName>
</protein>
<comment type="caution">
    <text evidence="2">The sequence shown here is derived from an EMBL/GenBank/DDBJ whole genome shotgun (WGS) entry which is preliminary data.</text>
</comment>
<dbReference type="InterPro" id="IPR023393">
    <property type="entry name" value="START-like_dom_sf"/>
</dbReference>
<dbReference type="InterPro" id="IPR051213">
    <property type="entry name" value="START_lipid_transfer"/>
</dbReference>
<evidence type="ECO:0000259" key="1">
    <source>
        <dbReference type="PROSITE" id="PS50848"/>
    </source>
</evidence>
<reference evidence="2 3" key="1">
    <citation type="submission" date="2024-06" db="EMBL/GenBank/DDBJ databases">
        <authorList>
            <person name="Kraege A."/>
            <person name="Thomma B."/>
        </authorList>
    </citation>
    <scope>NUCLEOTIDE SEQUENCE [LARGE SCALE GENOMIC DNA]</scope>
</reference>